<dbReference type="EMBL" id="JAXCEI010000014">
    <property type="protein sequence ID" value="MFA1542880.1"/>
    <property type="molecule type" value="Genomic_DNA"/>
</dbReference>
<name>A0ABV4QJL6_9ACTN</name>
<gene>
    <name evidence="2" type="ORF">SM611_28445</name>
</gene>
<dbReference type="SUPFAM" id="SSF52402">
    <property type="entry name" value="Adenine nucleotide alpha hydrolases-like"/>
    <property type="match status" value="1"/>
</dbReference>
<comment type="caution">
    <text evidence="2">The sequence shown here is derived from an EMBL/GenBank/DDBJ whole genome shotgun (WGS) entry which is preliminary data.</text>
</comment>
<evidence type="ECO:0000313" key="3">
    <source>
        <dbReference type="Proteomes" id="UP001569963"/>
    </source>
</evidence>
<dbReference type="CDD" id="cd00293">
    <property type="entry name" value="USP-like"/>
    <property type="match status" value="1"/>
</dbReference>
<organism evidence="2 3">
    <name type="scientific">Actinomadura monticuli</name>
    <dbReference type="NCBI Taxonomy" id="3097367"/>
    <lineage>
        <taxon>Bacteria</taxon>
        <taxon>Bacillati</taxon>
        <taxon>Actinomycetota</taxon>
        <taxon>Actinomycetes</taxon>
        <taxon>Streptosporangiales</taxon>
        <taxon>Thermomonosporaceae</taxon>
        <taxon>Actinomadura</taxon>
    </lineage>
</organism>
<proteinExistence type="predicted"/>
<evidence type="ECO:0000259" key="1">
    <source>
        <dbReference type="Pfam" id="PF00582"/>
    </source>
</evidence>
<protein>
    <submittedName>
        <fullName evidence="2">Universal stress protein</fullName>
    </submittedName>
</protein>
<dbReference type="Pfam" id="PF00582">
    <property type="entry name" value="Usp"/>
    <property type="match status" value="1"/>
</dbReference>
<sequence>MTACLLLVAEDSPSTLAAARYAVDLAHRLGARITAVNVIADGILTDTVTRVSGQPDVGARRDLAGRSVLAHVEQLARLAEVEMETVRLFGDIAERVLDEARRIRPDLIVLGRDDAPRPGGRALAPWADRILEFAERPVLVVPGSRNPRRPATP</sequence>
<keyword evidence="3" id="KW-1185">Reference proteome</keyword>
<dbReference type="Gene3D" id="3.40.50.12370">
    <property type="match status" value="1"/>
</dbReference>
<accession>A0ABV4QJL6</accession>
<feature type="domain" description="UspA" evidence="1">
    <location>
        <begin position="6"/>
        <end position="142"/>
    </location>
</feature>
<reference evidence="2 3" key="1">
    <citation type="submission" date="2023-11" db="EMBL/GenBank/DDBJ databases">
        <title>Actinomadura monticuli sp. nov., isolated from volcanic ash.</title>
        <authorList>
            <person name="Lee S.D."/>
            <person name="Yang H."/>
            <person name="Kim I.S."/>
        </authorList>
    </citation>
    <scope>NUCLEOTIDE SEQUENCE [LARGE SCALE GENOMIC DNA]</scope>
    <source>
        <strain evidence="2 3">DLS-62</strain>
    </source>
</reference>
<dbReference type="RefSeq" id="WP_371953352.1">
    <property type="nucleotide sequence ID" value="NZ_JAXCEI010000014.1"/>
</dbReference>
<dbReference type="InterPro" id="IPR006016">
    <property type="entry name" value="UspA"/>
</dbReference>
<dbReference type="Proteomes" id="UP001569963">
    <property type="component" value="Unassembled WGS sequence"/>
</dbReference>
<evidence type="ECO:0000313" key="2">
    <source>
        <dbReference type="EMBL" id="MFA1542880.1"/>
    </source>
</evidence>